<dbReference type="AlphaFoldDB" id="A0A1M6KEH4"/>
<dbReference type="Proteomes" id="UP000184386">
    <property type="component" value="Unassembled WGS sequence"/>
</dbReference>
<dbReference type="EMBL" id="FRAC01000006">
    <property type="protein sequence ID" value="SHJ57351.1"/>
    <property type="molecule type" value="Genomic_DNA"/>
</dbReference>
<dbReference type="RefSeq" id="WP_073272446.1">
    <property type="nucleotide sequence ID" value="NZ_FRAC01000006.1"/>
</dbReference>
<evidence type="ECO:0000313" key="1">
    <source>
        <dbReference type="EMBL" id="SHJ57351.1"/>
    </source>
</evidence>
<evidence type="ECO:0000313" key="2">
    <source>
        <dbReference type="Proteomes" id="UP000184386"/>
    </source>
</evidence>
<name>A0A1M6KEH4_9FIRM</name>
<proteinExistence type="predicted"/>
<reference evidence="1 2" key="1">
    <citation type="submission" date="2016-11" db="EMBL/GenBank/DDBJ databases">
        <authorList>
            <person name="Jaros S."/>
            <person name="Januszkiewicz K."/>
            <person name="Wedrychowicz H."/>
        </authorList>
    </citation>
    <scope>NUCLEOTIDE SEQUENCE [LARGE SCALE GENOMIC DNA]</scope>
    <source>
        <strain evidence="1 2">DSM 15929</strain>
    </source>
</reference>
<accession>A0A1M6KEH4</accession>
<protein>
    <submittedName>
        <fullName evidence="1">Uncharacterized protein</fullName>
    </submittedName>
</protein>
<gene>
    <name evidence="1" type="ORF">SAMN02745136_00424</name>
</gene>
<keyword evidence="2" id="KW-1185">Reference proteome</keyword>
<organism evidence="1 2">
    <name type="scientific">Anaerocolumna jejuensis DSM 15929</name>
    <dbReference type="NCBI Taxonomy" id="1121322"/>
    <lineage>
        <taxon>Bacteria</taxon>
        <taxon>Bacillati</taxon>
        <taxon>Bacillota</taxon>
        <taxon>Clostridia</taxon>
        <taxon>Lachnospirales</taxon>
        <taxon>Lachnospiraceae</taxon>
        <taxon>Anaerocolumna</taxon>
    </lineage>
</organism>
<sequence>MRVDENLRNAFNQRDLLSRKVPPRNFMAKHQILSQYIVEGKSKAGLTVFWEQEVTVEQLQEQCNRLKQLITN</sequence>
<dbReference type="STRING" id="1121322.SAMN02745136_00424"/>